<comment type="subcellular location">
    <subcellularLocation>
        <location evidence="2">Membrane</location>
    </subcellularLocation>
</comment>
<evidence type="ECO:0000313" key="8">
    <source>
        <dbReference type="EMBL" id="KAG5597260.1"/>
    </source>
</evidence>
<name>A0A9J5YDA7_SOLCO</name>
<evidence type="ECO:0000313" key="9">
    <source>
        <dbReference type="Proteomes" id="UP000824120"/>
    </source>
</evidence>
<protein>
    <recommendedName>
        <fullName evidence="5">Cytochrome c oxidase polypeptide II</fullName>
    </recommendedName>
</protein>
<sequence>MHSGGGGLSLEPYFGYGVWVAEKSFPNGRDMSVSERGYPSRHLLGRNLLLVRDSSFPMRVVLPAKSHIHFIVTSVDVPYNWVVPSLRVKCDVILRPLFRYNKKEFTMVSVVRFVELPSRSMRAII</sequence>
<evidence type="ECO:0000256" key="1">
    <source>
        <dbReference type="ARBA" id="ARBA00001935"/>
    </source>
</evidence>
<reference evidence="8 9" key="1">
    <citation type="submission" date="2020-09" db="EMBL/GenBank/DDBJ databases">
        <title>De no assembly of potato wild relative species, Solanum commersonii.</title>
        <authorList>
            <person name="Cho K."/>
        </authorList>
    </citation>
    <scope>NUCLEOTIDE SEQUENCE [LARGE SCALE GENOMIC DNA]</scope>
    <source>
        <strain evidence="8">LZ3.2</strain>
        <tissue evidence="8">Leaf</tissue>
    </source>
</reference>
<dbReference type="PANTHER" id="PTHR22888">
    <property type="entry name" value="CYTOCHROME C OXIDASE, SUBUNIT II"/>
    <property type="match status" value="1"/>
</dbReference>
<dbReference type="GO" id="GO:0005507">
    <property type="term" value="F:copper ion binding"/>
    <property type="evidence" value="ECO:0007669"/>
    <property type="project" value="InterPro"/>
</dbReference>
<dbReference type="Proteomes" id="UP000824120">
    <property type="component" value="Chromosome 7"/>
</dbReference>
<comment type="catalytic activity">
    <reaction evidence="6">
        <text>4 Fe(II)-[cytochrome c] + O2 + 8 H(+)(in) = 4 Fe(III)-[cytochrome c] + 2 H2O + 4 H(+)(out)</text>
        <dbReference type="Rhea" id="RHEA:11436"/>
        <dbReference type="Rhea" id="RHEA-COMP:10350"/>
        <dbReference type="Rhea" id="RHEA-COMP:14399"/>
        <dbReference type="ChEBI" id="CHEBI:15377"/>
        <dbReference type="ChEBI" id="CHEBI:15378"/>
        <dbReference type="ChEBI" id="CHEBI:15379"/>
        <dbReference type="ChEBI" id="CHEBI:29033"/>
        <dbReference type="ChEBI" id="CHEBI:29034"/>
        <dbReference type="EC" id="7.1.1.9"/>
    </reaction>
    <physiologicalReaction direction="left-to-right" evidence="6">
        <dbReference type="Rhea" id="RHEA:11437"/>
    </physiologicalReaction>
</comment>
<dbReference type="SUPFAM" id="SSF49503">
    <property type="entry name" value="Cupredoxins"/>
    <property type="match status" value="1"/>
</dbReference>
<dbReference type="InterPro" id="IPR008972">
    <property type="entry name" value="Cupredoxin"/>
</dbReference>
<dbReference type="OrthoDB" id="1910254at2759"/>
<comment type="cofactor">
    <cofactor evidence="1">
        <name>Cu cation</name>
        <dbReference type="ChEBI" id="CHEBI:23378"/>
    </cofactor>
</comment>
<comment type="similarity">
    <text evidence="3">Belongs to the cytochrome c oxidase subunit 2 family.</text>
</comment>
<evidence type="ECO:0000256" key="2">
    <source>
        <dbReference type="ARBA" id="ARBA00004370"/>
    </source>
</evidence>
<accession>A0A9J5YDA7</accession>
<dbReference type="EMBL" id="JACXVP010000007">
    <property type="protein sequence ID" value="KAG5597260.1"/>
    <property type="molecule type" value="Genomic_DNA"/>
</dbReference>
<dbReference type="InterPro" id="IPR002429">
    <property type="entry name" value="CcO_II-like_C"/>
</dbReference>
<dbReference type="GO" id="GO:0016020">
    <property type="term" value="C:membrane"/>
    <property type="evidence" value="ECO:0007669"/>
    <property type="project" value="UniProtKB-SubCell"/>
</dbReference>
<dbReference type="AlphaFoldDB" id="A0A9J5YDA7"/>
<evidence type="ECO:0000256" key="4">
    <source>
        <dbReference type="ARBA" id="ARBA00023136"/>
    </source>
</evidence>
<dbReference type="GO" id="GO:0042773">
    <property type="term" value="P:ATP synthesis coupled electron transport"/>
    <property type="evidence" value="ECO:0007669"/>
    <property type="project" value="TreeGrafter"/>
</dbReference>
<evidence type="ECO:0000256" key="5">
    <source>
        <dbReference type="ARBA" id="ARBA00031389"/>
    </source>
</evidence>
<keyword evidence="4" id="KW-0472">Membrane</keyword>
<keyword evidence="9" id="KW-1185">Reference proteome</keyword>
<organism evidence="8 9">
    <name type="scientific">Solanum commersonii</name>
    <name type="common">Commerson's wild potato</name>
    <name type="synonym">Commerson's nightshade</name>
    <dbReference type="NCBI Taxonomy" id="4109"/>
    <lineage>
        <taxon>Eukaryota</taxon>
        <taxon>Viridiplantae</taxon>
        <taxon>Streptophyta</taxon>
        <taxon>Embryophyta</taxon>
        <taxon>Tracheophyta</taxon>
        <taxon>Spermatophyta</taxon>
        <taxon>Magnoliopsida</taxon>
        <taxon>eudicotyledons</taxon>
        <taxon>Gunneridae</taxon>
        <taxon>Pentapetalae</taxon>
        <taxon>asterids</taxon>
        <taxon>lamiids</taxon>
        <taxon>Solanales</taxon>
        <taxon>Solanaceae</taxon>
        <taxon>Solanoideae</taxon>
        <taxon>Solaneae</taxon>
        <taxon>Solanum</taxon>
    </lineage>
</organism>
<dbReference type="InterPro" id="IPR045187">
    <property type="entry name" value="CcO_II"/>
</dbReference>
<evidence type="ECO:0000256" key="3">
    <source>
        <dbReference type="ARBA" id="ARBA00007866"/>
    </source>
</evidence>
<evidence type="ECO:0000259" key="7">
    <source>
        <dbReference type="Pfam" id="PF00116"/>
    </source>
</evidence>
<comment type="caution">
    <text evidence="8">The sequence shown here is derived from an EMBL/GenBank/DDBJ whole genome shotgun (WGS) entry which is preliminary data.</text>
</comment>
<proteinExistence type="inferred from homology"/>
<dbReference type="PANTHER" id="PTHR22888:SF9">
    <property type="entry name" value="CYTOCHROME C OXIDASE SUBUNIT 2"/>
    <property type="match status" value="1"/>
</dbReference>
<dbReference type="Gene3D" id="2.60.40.420">
    <property type="entry name" value="Cupredoxins - blue copper proteins"/>
    <property type="match status" value="1"/>
</dbReference>
<evidence type="ECO:0000256" key="6">
    <source>
        <dbReference type="ARBA" id="ARBA00049512"/>
    </source>
</evidence>
<feature type="domain" description="Cytochrome oxidase subunit II copper A binding" evidence="7">
    <location>
        <begin position="58"/>
        <end position="93"/>
    </location>
</feature>
<gene>
    <name evidence="8" type="ORF">H5410_038492</name>
</gene>
<dbReference type="GO" id="GO:0004129">
    <property type="term" value="F:cytochrome-c oxidase activity"/>
    <property type="evidence" value="ECO:0007669"/>
    <property type="project" value="UniProtKB-EC"/>
</dbReference>
<dbReference type="Pfam" id="PF00116">
    <property type="entry name" value="COX2"/>
    <property type="match status" value="1"/>
</dbReference>